<organism evidence="1 2">
    <name type="scientific">Plasmodium brasilianum</name>
    <dbReference type="NCBI Taxonomy" id="5824"/>
    <lineage>
        <taxon>Eukaryota</taxon>
        <taxon>Sar</taxon>
        <taxon>Alveolata</taxon>
        <taxon>Apicomplexa</taxon>
        <taxon>Aconoidasida</taxon>
        <taxon>Haemosporida</taxon>
        <taxon>Plasmodiidae</taxon>
        <taxon>Plasmodium</taxon>
        <taxon>Plasmodium (Plasmodium)</taxon>
    </lineage>
</organism>
<sequence>MEKIILNFKELQVNNKLTNKIQMKIYRFLLFSFESLNEIVYITNNRISPYNDIKKYNEGKNTQLRWQRSLSEGWYCPSDQIVDELNETINDVQHKINRGDICIGTRAYDGDEFNDLRKFFIELIDQLFFSNYNECLDMEKKLYLNSHNLLKEIHENISKDFENRHNLARKHIETYFSDPSLHNQQALELMTGSDITLNINDENLMVNTKKIEKYFAGAKFELHIAQKEEYSTMENNALISDNEKIWKHHTNNLLNIEEHILKYLNLVLHRFPLKYYRDVNTFAVMFQDNAMNILEENLHNTFYTKYVEQMKNSSDNVHINVLPVEFLLYDMIGVLNHSIDHSVHSFFLKLNKVLNGDLKSFIGFFLYLFDREKMKNNMIIKSLRSDINTIGKNEILSNALELFLIEKNDIDISELKIKIFIKNNFKFNGDDKNLKSLEKKIYDNFQEKQLMESFCIIAYQILIRKVVNDYISFVLLLKKAAHKDQPFFKKVVNAFLLKNNDSNLILSKNKYDELLKEYMKVKEDSNFNFNNPSFNDKIKSTLSNIKIEINKFKILNKLLCSLNNEMIKIKDTSRLTPGEKERNKKAIIFYSYLIRELKDQWFY</sequence>
<reference evidence="1" key="1">
    <citation type="submission" date="2022-06" db="EMBL/GenBank/DDBJ databases">
        <title>The First Complete Genome of the Simian Malaria Parasite Plasmodium brasilianum.</title>
        <authorList>
            <person name="Bajic M."/>
            <person name="Ravishankar S."/>
        </authorList>
    </citation>
    <scope>NUCLEOTIDE SEQUENCE</scope>
    <source>
        <strain evidence="1">Bolivian I</strain>
    </source>
</reference>
<dbReference type="EMBL" id="CM043780">
    <property type="protein sequence ID" value="KAI4836268.1"/>
    <property type="molecule type" value="Genomic_DNA"/>
</dbReference>
<evidence type="ECO:0000313" key="2">
    <source>
        <dbReference type="Proteomes" id="UP001056978"/>
    </source>
</evidence>
<evidence type="ECO:0000313" key="1">
    <source>
        <dbReference type="EMBL" id="KAI4836268.1"/>
    </source>
</evidence>
<accession>A0ACB9Y3P2</accession>
<name>A0ACB9Y3P2_PLABR</name>
<proteinExistence type="predicted"/>
<comment type="caution">
    <text evidence="1">The sequence shown here is derived from an EMBL/GenBank/DDBJ whole genome shotgun (WGS) entry which is preliminary data.</text>
</comment>
<dbReference type="Proteomes" id="UP001056978">
    <property type="component" value="Chromosome 12"/>
</dbReference>
<gene>
    <name evidence="1" type="ORF">MKS88_004058</name>
</gene>
<protein>
    <submittedName>
        <fullName evidence="1">Uncharacterized protein</fullName>
    </submittedName>
</protein>
<keyword evidence="2" id="KW-1185">Reference proteome</keyword>